<reference evidence="2" key="1">
    <citation type="submission" date="2011-01" db="EMBL/GenBank/DDBJ databases">
        <title>Complete sequence of chromosome of Acidobacterium sp. MP5ACTX9.</title>
        <authorList>
            <consortium name="US DOE Joint Genome Institute"/>
            <person name="Lucas S."/>
            <person name="Copeland A."/>
            <person name="Lapidus A."/>
            <person name="Cheng J.-F."/>
            <person name="Goodwin L."/>
            <person name="Pitluck S."/>
            <person name="Teshima H."/>
            <person name="Detter J.C."/>
            <person name="Han C."/>
            <person name="Tapia R."/>
            <person name="Land M."/>
            <person name="Hauser L."/>
            <person name="Kyrpides N."/>
            <person name="Ivanova N."/>
            <person name="Ovchinnikova G."/>
            <person name="Pagani I."/>
            <person name="Rawat S.R."/>
            <person name="Mannisto M."/>
            <person name="Haggblom M.M."/>
            <person name="Woyke T."/>
        </authorList>
    </citation>
    <scope>NUCLEOTIDE SEQUENCE [LARGE SCALE GENOMIC DNA]</scope>
    <source>
        <strain evidence="2">MP5ACTX9</strain>
    </source>
</reference>
<dbReference type="EMBL" id="CP002480">
    <property type="protein sequence ID" value="ADW69628.1"/>
    <property type="molecule type" value="Genomic_DNA"/>
</dbReference>
<sequence length="487" mass="50921">MKNRSFSARAVRGILMTFLLTVVSLSLTSCGQQLYKFPEFTFAGRPIPPSLLAYRVMVSLTPNGTTGALEILDGNRDLRGNVQNTKQSFFISGFSGANPTQILNFPEQLRGYVFSNASGNSVATVNYGTETSGGSAGSFPGSTSVATGSDGVRFYSADEAAGQVIVVDNQLGRTFALNLPNAYRVAVNQGDTVALAMVRNSNTLYRVLKLNNGGLAPPGNVDCEPQILPVYCVVPVPGSYDRPQAAYFSTDGATAYVLNCGVECGGGNNGGASVSFMPQSPLTINVIPTSAPYPAVVTNTVAIPGGATVALSDGSNLYVAGQQLQTDGLFAGRLTKVNLSTLAVSAAVSISDGNHSKLIFGDDNTLWIGSQYCATGERAKQGLNYNCLTRYDMGTGAASIIPANVVPGSTAAGTTVPYPNTDDNQYYYGSLSGICWVQSLHKMYTAYGGQIHAFNTADGSEINNFNITVQGTALDVAFIDAATNAAN</sequence>
<evidence type="ECO:0000313" key="1">
    <source>
        <dbReference type="EMBL" id="ADW69628.1"/>
    </source>
</evidence>
<dbReference type="RefSeq" id="WP_013580943.1">
    <property type="nucleotide sequence ID" value="NC_015064.1"/>
</dbReference>
<dbReference type="AlphaFoldDB" id="E8WWG4"/>
<dbReference type="PaxDb" id="1198114-AciX9_2603"/>
<keyword evidence="2" id="KW-1185">Reference proteome</keyword>
<dbReference type="HOGENOM" id="CLU_559925_0_0_0"/>
<dbReference type="SUPFAM" id="SSF75011">
    <property type="entry name" value="3-carboxy-cis,cis-mucoante lactonizing enzyme"/>
    <property type="match status" value="1"/>
</dbReference>
<evidence type="ECO:0000313" key="2">
    <source>
        <dbReference type="Proteomes" id="UP000000343"/>
    </source>
</evidence>
<dbReference type="SUPFAM" id="SSF63825">
    <property type="entry name" value="YWTD domain"/>
    <property type="match status" value="1"/>
</dbReference>
<gene>
    <name evidence="1" type="ordered locus">AciX9_2603</name>
</gene>
<name>E8WWG4_GRATM</name>
<dbReference type="STRING" id="1198114.AciX9_2603"/>
<proteinExistence type="predicted"/>
<dbReference type="PROSITE" id="PS51257">
    <property type="entry name" value="PROKAR_LIPOPROTEIN"/>
    <property type="match status" value="1"/>
</dbReference>
<accession>E8WWG4</accession>
<evidence type="ECO:0008006" key="3">
    <source>
        <dbReference type="Google" id="ProtNLM"/>
    </source>
</evidence>
<dbReference type="KEGG" id="acm:AciX9_2603"/>
<dbReference type="Proteomes" id="UP000000343">
    <property type="component" value="Chromosome"/>
</dbReference>
<organism evidence="2">
    <name type="scientific">Granulicella tundricola (strain ATCC BAA-1859 / DSM 23138 / MP5ACTX9)</name>
    <dbReference type="NCBI Taxonomy" id="1198114"/>
    <lineage>
        <taxon>Bacteria</taxon>
        <taxon>Pseudomonadati</taxon>
        <taxon>Acidobacteriota</taxon>
        <taxon>Terriglobia</taxon>
        <taxon>Terriglobales</taxon>
        <taxon>Acidobacteriaceae</taxon>
        <taxon>Granulicella</taxon>
    </lineage>
</organism>
<protein>
    <recommendedName>
        <fullName evidence="3">Lipoprotein</fullName>
    </recommendedName>
</protein>
<dbReference type="eggNOG" id="ENOG502ZADA">
    <property type="taxonomic scope" value="Bacteria"/>
</dbReference>